<name>A0AAV2YVB6_9STRA</name>
<evidence type="ECO:0000313" key="3">
    <source>
        <dbReference type="Proteomes" id="UP001146120"/>
    </source>
</evidence>
<dbReference type="EMBL" id="DAKRPA010000092">
    <property type="protein sequence ID" value="DAZ98992.1"/>
    <property type="molecule type" value="Genomic_DNA"/>
</dbReference>
<proteinExistence type="predicted"/>
<dbReference type="Proteomes" id="UP001146120">
    <property type="component" value="Unassembled WGS sequence"/>
</dbReference>
<feature type="non-terminal residue" evidence="2">
    <location>
        <position position="1"/>
    </location>
</feature>
<gene>
    <name evidence="2" type="ORF">N0F65_011247</name>
</gene>
<comment type="caution">
    <text evidence="2">The sequence shown here is derived from an EMBL/GenBank/DDBJ whole genome shotgun (WGS) entry which is preliminary data.</text>
</comment>
<protein>
    <submittedName>
        <fullName evidence="2">Uncharacterized protein</fullName>
    </submittedName>
</protein>
<feature type="transmembrane region" description="Helical" evidence="1">
    <location>
        <begin position="261"/>
        <end position="282"/>
    </location>
</feature>
<keyword evidence="1" id="KW-0472">Membrane</keyword>
<accession>A0AAV2YVB6</accession>
<sequence>KPRIIIFDQTSQENDLRSEATGKLRSVHKQHRLGTAATTRFLSSKASVVPTAQHKVILMTEQELRHLVILLEVKNLLSDIFRVWPPENGNIGLGGFWSNPLFTVASFGCPFVFLYVVAPYLASHSHAGWLSNIACAYGSFWIFLALISILNITRKLPAFREVRQVDSVNLTELPYCLRNYIAIANVVWEIFQLNTTSFSVWKTSYKPAQVAAALATIDLQDVGLGSVHVDLFQSKQTTCLVCLLVWFFCLKASNKFKSIQLFNYVLTFLLPNFLGGPLFMFLSKQFYLTTACSALPDSPGEFVLWANANVTCWQNEHLTYALRGMFGMSTFIPLAVLAYGSYQVFFPEMNVDVQTAPLINVCSQIVKAAMMGALTYFNDRVRLFLGVTLGGNLLLLFLVIKYRSGCSTCGYLDSRQLKYFKVFIFSMSSWSATCALISTVLPPAVFDMRPLYTMHAGWGLLLIGLVVFWQRKNRQIHQAMKETLHRRTTILIRPQATEHVLRPGVDRPAYTMD</sequence>
<evidence type="ECO:0000313" key="2">
    <source>
        <dbReference type="EMBL" id="DAZ98992.1"/>
    </source>
</evidence>
<feature type="transmembrane region" description="Helical" evidence="1">
    <location>
        <begin position="358"/>
        <end position="377"/>
    </location>
</feature>
<reference evidence="2" key="1">
    <citation type="submission" date="2022-11" db="EMBL/GenBank/DDBJ databases">
        <authorList>
            <person name="Morgan W.R."/>
            <person name="Tartar A."/>
        </authorList>
    </citation>
    <scope>NUCLEOTIDE SEQUENCE</scope>
    <source>
        <strain evidence="2">ARSEF 373</strain>
    </source>
</reference>
<keyword evidence="3" id="KW-1185">Reference proteome</keyword>
<keyword evidence="1" id="KW-0812">Transmembrane</keyword>
<feature type="transmembrane region" description="Helical" evidence="1">
    <location>
        <begin position="451"/>
        <end position="469"/>
    </location>
</feature>
<organism evidence="2 3">
    <name type="scientific">Lagenidium giganteum</name>
    <dbReference type="NCBI Taxonomy" id="4803"/>
    <lineage>
        <taxon>Eukaryota</taxon>
        <taxon>Sar</taxon>
        <taxon>Stramenopiles</taxon>
        <taxon>Oomycota</taxon>
        <taxon>Peronosporomycetes</taxon>
        <taxon>Pythiales</taxon>
        <taxon>Pythiaceae</taxon>
    </lineage>
</organism>
<feature type="transmembrane region" description="Helical" evidence="1">
    <location>
        <begin position="101"/>
        <end position="122"/>
    </location>
</feature>
<feature type="transmembrane region" description="Helical" evidence="1">
    <location>
        <begin position="325"/>
        <end position="346"/>
    </location>
</feature>
<evidence type="ECO:0000256" key="1">
    <source>
        <dbReference type="SAM" id="Phobius"/>
    </source>
</evidence>
<reference evidence="2" key="2">
    <citation type="journal article" date="2023" name="Microbiol Resour">
        <title>Decontamination and Annotation of the Draft Genome Sequence of the Oomycete Lagenidium giganteum ARSEF 373.</title>
        <authorList>
            <person name="Morgan W.R."/>
            <person name="Tartar A."/>
        </authorList>
    </citation>
    <scope>NUCLEOTIDE SEQUENCE</scope>
    <source>
        <strain evidence="2">ARSEF 373</strain>
    </source>
</reference>
<feature type="transmembrane region" description="Helical" evidence="1">
    <location>
        <begin position="128"/>
        <end position="150"/>
    </location>
</feature>
<feature type="transmembrane region" description="Helical" evidence="1">
    <location>
        <begin position="383"/>
        <end position="402"/>
    </location>
</feature>
<dbReference type="AlphaFoldDB" id="A0AAV2YVB6"/>
<keyword evidence="1" id="KW-1133">Transmembrane helix</keyword>
<feature type="transmembrane region" description="Helical" evidence="1">
    <location>
        <begin position="422"/>
        <end position="445"/>
    </location>
</feature>